<evidence type="ECO:0000313" key="2">
    <source>
        <dbReference type="Proteomes" id="UP001321748"/>
    </source>
</evidence>
<sequence>MYNNTGIYLHSLWTLSHKLSSPSACGEAKKEGENTFFTPMTSLEYDENYCVE</sequence>
<reference evidence="1 2" key="1">
    <citation type="journal article" date="2023" name="Microbiol. Spectr.">
        <title>Symbiosis of Carpenter Bees with Uncharacterized Lactic Acid Bacteria Showing NAD Auxotrophy.</title>
        <authorList>
            <person name="Kawasaki S."/>
            <person name="Ozawa K."/>
            <person name="Mori T."/>
            <person name="Yamamoto A."/>
            <person name="Ito M."/>
            <person name="Ohkuma M."/>
            <person name="Sakamoto M."/>
            <person name="Matsutani M."/>
        </authorList>
    </citation>
    <scope>NUCLEOTIDE SEQUENCE [LARGE SCALE GENOMIC DNA]</scope>
    <source>
        <strain evidence="1 2">KimH</strain>
    </source>
</reference>
<protein>
    <submittedName>
        <fullName evidence="1">Uncharacterized protein</fullName>
    </submittedName>
</protein>
<evidence type="ECO:0000313" key="1">
    <source>
        <dbReference type="EMBL" id="BDR54470.1"/>
    </source>
</evidence>
<dbReference type="Proteomes" id="UP001321748">
    <property type="component" value="Chromosome"/>
</dbReference>
<organism evidence="1 2">
    <name type="scientific">Bombiscardovia apis</name>
    <dbReference type="NCBI Taxonomy" id="2932182"/>
    <lineage>
        <taxon>Bacteria</taxon>
        <taxon>Bacillati</taxon>
        <taxon>Actinomycetota</taxon>
        <taxon>Actinomycetes</taxon>
        <taxon>Bifidobacteriales</taxon>
        <taxon>Bifidobacteriaceae</taxon>
        <taxon>Bombiscardovia</taxon>
    </lineage>
</organism>
<keyword evidence="2" id="KW-1185">Reference proteome</keyword>
<proteinExistence type="predicted"/>
<accession>A0ABM8BC25</accession>
<dbReference type="EMBL" id="AP026800">
    <property type="protein sequence ID" value="BDR54470.1"/>
    <property type="molecule type" value="Genomic_DNA"/>
</dbReference>
<gene>
    <name evidence="1" type="ORF">KIMH_05810</name>
</gene>
<name>A0ABM8BC25_9BIFI</name>